<comment type="subcellular location">
    <subcellularLocation>
        <location evidence="1">Cell membrane</location>
        <topology evidence="1">Multi-pass membrane protein</topology>
    </subcellularLocation>
</comment>
<sequence length="601" mass="68388">MEKISRVAQAEEDIKYATRFMKPILTIVGAWPVPSHYPLSSKIVQKMTQVFTYFLFFLMLIPPFLYVIKKETNNKFRLRLMGPIINCVLQVPKYTIILYRAKEIQKGIDAIRQDWIAATEDNRLIFLEKARIGRKIVLVVASTMYGGGVSYRILLPLLKGTIVTPDNITIRPLPCPVYFSFLDEQVTPNYEILFLLQIMGGFATYAVISGSCGISALLVLHACSLLRILDNKMKQFSDKEHTTEREVQRDIADVVEFHIKVKRFLKNIKKITVYVYLNDMIGGTGLICLEGYYILQALDDGNTTAFIIYLTIEISVTFCVFILCFIGQLLIDESEVLGLTSCTLNWYRLQPRQARTLILIIVMSNYPMKLTAGKMLEMSLATFTDQSPVYEIICVMQFLGGFALYSATTGTTGISVLLTLHACSLLRILTNKMNQLSEKENMPEHEVQQRIADIVDYQWNIKRFLNDVQRVLEYICLIEIVGGTILMCLGVYYILVDLADHNTASMIIFFTLGLCCAFCVFILCYVGQLLLNESQIVSQTSCTLDWYRLSVKHARSLILVIVMSNYPMRLTAGKMMEMSLATFTDICKLSMGYLNVLRETI</sequence>
<evidence type="ECO:0000256" key="1">
    <source>
        <dbReference type="ARBA" id="ARBA00004651"/>
    </source>
</evidence>
<evidence type="ECO:0000256" key="10">
    <source>
        <dbReference type="SAM" id="Phobius"/>
    </source>
</evidence>
<evidence type="ECO:0000256" key="5">
    <source>
        <dbReference type="ARBA" id="ARBA00022725"/>
    </source>
</evidence>
<evidence type="ECO:0000256" key="4">
    <source>
        <dbReference type="ARBA" id="ARBA00022692"/>
    </source>
</evidence>
<dbReference type="PANTHER" id="PTHR21137:SF35">
    <property type="entry name" value="ODORANT RECEPTOR 19A-RELATED"/>
    <property type="match status" value="1"/>
</dbReference>
<evidence type="ECO:0000256" key="3">
    <source>
        <dbReference type="ARBA" id="ARBA00022606"/>
    </source>
</evidence>
<reference evidence="12" key="1">
    <citation type="submission" date="2025-08" db="UniProtKB">
        <authorList>
            <consortium name="RefSeq"/>
        </authorList>
    </citation>
    <scope>IDENTIFICATION</scope>
    <source>
        <tissue evidence="12">Whole body</tissue>
    </source>
</reference>
<feature type="transmembrane region" description="Helical" evidence="10">
    <location>
        <begin position="471"/>
        <end position="495"/>
    </location>
</feature>
<keyword evidence="7 10" id="KW-0472">Membrane</keyword>
<evidence type="ECO:0000256" key="7">
    <source>
        <dbReference type="ARBA" id="ARBA00023136"/>
    </source>
</evidence>
<dbReference type="Proteomes" id="UP000694925">
    <property type="component" value="Unplaced"/>
</dbReference>
<feature type="transmembrane region" description="Helical" evidence="10">
    <location>
        <begin position="507"/>
        <end position="531"/>
    </location>
</feature>
<feature type="transmembrane region" description="Helical" evidence="10">
    <location>
        <begin position="306"/>
        <end position="331"/>
    </location>
</feature>
<evidence type="ECO:0000256" key="8">
    <source>
        <dbReference type="ARBA" id="ARBA00023170"/>
    </source>
</evidence>
<dbReference type="Pfam" id="PF02949">
    <property type="entry name" value="7tm_6"/>
    <property type="match status" value="2"/>
</dbReference>
<dbReference type="KEGG" id="ccal:108624242"/>
<dbReference type="GeneID" id="108624242"/>
<feature type="transmembrane region" description="Helical" evidence="10">
    <location>
        <begin position="136"/>
        <end position="154"/>
    </location>
</feature>
<accession>A0AAJ7IWX2</accession>
<evidence type="ECO:0000313" key="12">
    <source>
        <dbReference type="RefSeq" id="XP_017878890.2"/>
    </source>
</evidence>
<dbReference type="GO" id="GO:0007165">
    <property type="term" value="P:signal transduction"/>
    <property type="evidence" value="ECO:0007669"/>
    <property type="project" value="UniProtKB-KW"/>
</dbReference>
<gene>
    <name evidence="12" type="primary">LOC108624242</name>
</gene>
<keyword evidence="6 10" id="KW-1133">Transmembrane helix</keyword>
<keyword evidence="11" id="KW-1185">Reference proteome</keyword>
<dbReference type="PANTHER" id="PTHR21137">
    <property type="entry name" value="ODORANT RECEPTOR"/>
    <property type="match status" value="1"/>
</dbReference>
<evidence type="ECO:0000256" key="6">
    <source>
        <dbReference type="ARBA" id="ARBA00022989"/>
    </source>
</evidence>
<keyword evidence="2" id="KW-1003">Cell membrane</keyword>
<protein>
    <submittedName>
        <fullName evidence="12">Uncharacterized protein LOC108624242 isoform X1</fullName>
    </submittedName>
</protein>
<feature type="transmembrane region" description="Helical" evidence="10">
    <location>
        <begin position="50"/>
        <end position="68"/>
    </location>
</feature>
<keyword evidence="8" id="KW-0675">Receptor</keyword>
<evidence type="ECO:0000256" key="2">
    <source>
        <dbReference type="ARBA" id="ARBA00022475"/>
    </source>
</evidence>
<dbReference type="InterPro" id="IPR004117">
    <property type="entry name" value="7tm6_olfct_rcpt"/>
</dbReference>
<feature type="transmembrane region" description="Helical" evidence="10">
    <location>
        <begin position="20"/>
        <end position="38"/>
    </location>
</feature>
<dbReference type="RefSeq" id="XP_017878890.2">
    <property type="nucleotide sequence ID" value="XM_018023401.2"/>
</dbReference>
<evidence type="ECO:0000313" key="11">
    <source>
        <dbReference type="Proteomes" id="UP000694925"/>
    </source>
</evidence>
<keyword evidence="5" id="KW-0552">Olfaction</keyword>
<proteinExistence type="predicted"/>
<keyword evidence="4 10" id="KW-0812">Transmembrane</keyword>
<dbReference type="GO" id="GO:0004984">
    <property type="term" value="F:olfactory receptor activity"/>
    <property type="evidence" value="ECO:0007669"/>
    <property type="project" value="InterPro"/>
</dbReference>
<keyword evidence="9" id="KW-0807">Transducer</keyword>
<evidence type="ECO:0000256" key="9">
    <source>
        <dbReference type="ARBA" id="ARBA00023224"/>
    </source>
</evidence>
<dbReference type="GO" id="GO:0005886">
    <property type="term" value="C:plasma membrane"/>
    <property type="evidence" value="ECO:0007669"/>
    <property type="project" value="UniProtKB-SubCell"/>
</dbReference>
<dbReference type="GO" id="GO:0005549">
    <property type="term" value="F:odorant binding"/>
    <property type="evidence" value="ECO:0007669"/>
    <property type="project" value="InterPro"/>
</dbReference>
<organism evidence="11 12">
    <name type="scientific">Ceratina calcarata</name>
    <dbReference type="NCBI Taxonomy" id="156304"/>
    <lineage>
        <taxon>Eukaryota</taxon>
        <taxon>Metazoa</taxon>
        <taxon>Ecdysozoa</taxon>
        <taxon>Arthropoda</taxon>
        <taxon>Hexapoda</taxon>
        <taxon>Insecta</taxon>
        <taxon>Pterygota</taxon>
        <taxon>Neoptera</taxon>
        <taxon>Endopterygota</taxon>
        <taxon>Hymenoptera</taxon>
        <taxon>Apocrita</taxon>
        <taxon>Aculeata</taxon>
        <taxon>Apoidea</taxon>
        <taxon>Anthophila</taxon>
        <taxon>Apidae</taxon>
        <taxon>Ceratina</taxon>
        <taxon>Zadontomerus</taxon>
    </lineage>
</organism>
<keyword evidence="3" id="KW-0716">Sensory transduction</keyword>
<feature type="transmembrane region" description="Helical" evidence="10">
    <location>
        <begin position="202"/>
        <end position="229"/>
    </location>
</feature>
<dbReference type="AlphaFoldDB" id="A0AAJ7IWX2"/>
<name>A0AAJ7IWX2_9HYME</name>
<feature type="transmembrane region" description="Helical" evidence="10">
    <location>
        <begin position="273"/>
        <end position="294"/>
    </location>
</feature>